<dbReference type="Proteomes" id="UP001324427">
    <property type="component" value="Unassembled WGS sequence"/>
</dbReference>
<protein>
    <recommendedName>
        <fullName evidence="1">BCS1 N-terminal domain-containing protein</fullName>
    </recommendedName>
</protein>
<dbReference type="EMBL" id="JAVFHQ010000012">
    <property type="protein sequence ID" value="KAK4547223.1"/>
    <property type="molecule type" value="Genomic_DNA"/>
</dbReference>
<keyword evidence="3" id="KW-1185">Reference proteome</keyword>
<accession>A0AAV9JPC4</accession>
<dbReference type="Pfam" id="PF08740">
    <property type="entry name" value="BCS1_N"/>
    <property type="match status" value="1"/>
</dbReference>
<reference evidence="2 3" key="1">
    <citation type="submission" date="2021-11" db="EMBL/GenBank/DDBJ databases">
        <title>Black yeast isolated from Biological Soil Crust.</title>
        <authorList>
            <person name="Kurbessoian T."/>
        </authorList>
    </citation>
    <scope>NUCLEOTIDE SEQUENCE [LARGE SCALE GENOMIC DNA]</scope>
    <source>
        <strain evidence="2 3">CCFEE 5522</strain>
    </source>
</reference>
<proteinExistence type="predicted"/>
<evidence type="ECO:0000313" key="3">
    <source>
        <dbReference type="Proteomes" id="UP001324427"/>
    </source>
</evidence>
<dbReference type="AlphaFoldDB" id="A0AAV9JPC4"/>
<sequence length="246" mass="26742">MPAHNTPSSRSIALRALSSLIAASTAMGGSSPEADFQNFIPLLKNINPSLRLAILVSTPWVMIGMALSKYSLIAKSCKTVQTFFTRKLTASVSIPGNHPLQKLIMAYMVHQGLGKNARTLALTSPQNVSKRSGAYAYPGITQPDDADKETKRGQLTYVPDVGKYAFQYQGYGMTFEKKMPPTTPSTVDTLGHVRLAAQKENNGPIIVSCRSLFAGAKPIQPFLAEIQDSARESVESMTKFHRSYGD</sequence>
<comment type="caution">
    <text evidence="2">The sequence shown here is derived from an EMBL/GenBank/DDBJ whole genome shotgun (WGS) entry which is preliminary data.</text>
</comment>
<evidence type="ECO:0000313" key="2">
    <source>
        <dbReference type="EMBL" id="KAK4547223.1"/>
    </source>
</evidence>
<organism evidence="2 3">
    <name type="scientific">Oleoguttula mirabilis</name>
    <dbReference type="NCBI Taxonomy" id="1507867"/>
    <lineage>
        <taxon>Eukaryota</taxon>
        <taxon>Fungi</taxon>
        <taxon>Dikarya</taxon>
        <taxon>Ascomycota</taxon>
        <taxon>Pezizomycotina</taxon>
        <taxon>Dothideomycetes</taxon>
        <taxon>Dothideomycetidae</taxon>
        <taxon>Mycosphaerellales</taxon>
        <taxon>Teratosphaeriaceae</taxon>
        <taxon>Oleoguttula</taxon>
    </lineage>
</organism>
<dbReference type="InterPro" id="IPR014851">
    <property type="entry name" value="BCS1_N"/>
</dbReference>
<name>A0AAV9JPC4_9PEZI</name>
<evidence type="ECO:0000259" key="1">
    <source>
        <dbReference type="Pfam" id="PF08740"/>
    </source>
</evidence>
<gene>
    <name evidence="2" type="ORF">LTR36_001445</name>
</gene>
<feature type="domain" description="BCS1 N-terminal" evidence="1">
    <location>
        <begin position="73"/>
        <end position="242"/>
    </location>
</feature>